<dbReference type="AlphaFoldDB" id="A0A6J3MI95"/>
<reference evidence="2" key="3">
    <citation type="submission" date="2025-08" db="UniProtKB">
        <authorList>
            <consortium name="RefSeq"/>
        </authorList>
    </citation>
    <scope>IDENTIFICATION</scope>
    <source>
        <strain evidence="2">CBS 342.82</strain>
    </source>
</reference>
<dbReference type="GeneID" id="54360605"/>
<gene>
    <name evidence="2" type="ORF">K489DRAFT_366747</name>
</gene>
<evidence type="ECO:0000313" key="2">
    <source>
        <dbReference type="RefSeq" id="XP_033464659.1"/>
    </source>
</evidence>
<sequence>MASDLAAALDWYRPVATAYNERVVKKLVKAVRLNFTPRELEGYTTEGAISKCVYLTALHGRESSFDLGPNPSAAELAGQIYYKPPESLIDALPLFGDPFSEQELSDHKNELIDHLRHQAAISGISSSFELPEDWFEFLRLIRELRGPGLPAFSNHWHVVHISSLGTSYDAGHMPYLKSAIEELCWDVSLQWWTGGEEREDYVFYVYARPKGSDQAFRWQVLQYRQYECFVFNTLAEYVHETSARPETEYADPSFWETCLPFCGDFTDYW</sequence>
<dbReference type="RefSeq" id="XP_033464659.1">
    <property type="nucleotide sequence ID" value="XM_033602805.1"/>
</dbReference>
<keyword evidence="1" id="KW-1185">Reference proteome</keyword>
<reference evidence="2" key="2">
    <citation type="submission" date="2020-04" db="EMBL/GenBank/DDBJ databases">
        <authorList>
            <consortium name="NCBI Genome Project"/>
        </authorList>
    </citation>
    <scope>NUCLEOTIDE SEQUENCE</scope>
    <source>
        <strain evidence="2">CBS 342.82</strain>
    </source>
</reference>
<name>A0A6J3MI95_9PEZI</name>
<proteinExistence type="predicted"/>
<organism evidence="2">
    <name type="scientific">Dissoconium aciculare CBS 342.82</name>
    <dbReference type="NCBI Taxonomy" id="1314786"/>
    <lineage>
        <taxon>Eukaryota</taxon>
        <taxon>Fungi</taxon>
        <taxon>Dikarya</taxon>
        <taxon>Ascomycota</taxon>
        <taxon>Pezizomycotina</taxon>
        <taxon>Dothideomycetes</taxon>
        <taxon>Dothideomycetidae</taxon>
        <taxon>Mycosphaerellales</taxon>
        <taxon>Dissoconiaceae</taxon>
        <taxon>Dissoconium</taxon>
    </lineage>
</organism>
<dbReference type="Proteomes" id="UP000504637">
    <property type="component" value="Unplaced"/>
</dbReference>
<protein>
    <submittedName>
        <fullName evidence="2">Uncharacterized protein</fullName>
    </submittedName>
</protein>
<dbReference type="OrthoDB" id="10662356at2759"/>
<accession>A0A6J3MI95</accession>
<evidence type="ECO:0000313" key="1">
    <source>
        <dbReference type="Proteomes" id="UP000504637"/>
    </source>
</evidence>
<reference evidence="2" key="1">
    <citation type="submission" date="2020-01" db="EMBL/GenBank/DDBJ databases">
        <authorList>
            <consortium name="DOE Joint Genome Institute"/>
            <person name="Haridas S."/>
            <person name="Albert R."/>
            <person name="Binder M."/>
            <person name="Bloem J."/>
            <person name="Labutti K."/>
            <person name="Salamov A."/>
            <person name="Andreopoulos B."/>
            <person name="Baker S.E."/>
            <person name="Barry K."/>
            <person name="Bills G."/>
            <person name="Bluhm B.H."/>
            <person name="Cannon C."/>
            <person name="Castanera R."/>
            <person name="Culley D.E."/>
            <person name="Daum C."/>
            <person name="Ezra D."/>
            <person name="Gonzalez J.B."/>
            <person name="Henrissat B."/>
            <person name="Kuo A."/>
            <person name="Liang C."/>
            <person name="Lipzen A."/>
            <person name="Lutzoni F."/>
            <person name="Magnuson J."/>
            <person name="Mondo S."/>
            <person name="Nolan M."/>
            <person name="Ohm R."/>
            <person name="Pangilinan J."/>
            <person name="Park H.-J."/>
            <person name="Ramirez L."/>
            <person name="Alfaro M."/>
            <person name="Sun H."/>
            <person name="Tritt A."/>
            <person name="Yoshinaga Y."/>
            <person name="Zwiers L.-H."/>
            <person name="Turgeon B.G."/>
            <person name="Goodwin S.B."/>
            <person name="Spatafora J.W."/>
            <person name="Crous P.W."/>
            <person name="Grigoriev I.V."/>
        </authorList>
    </citation>
    <scope>NUCLEOTIDE SEQUENCE</scope>
    <source>
        <strain evidence="2">CBS 342.82</strain>
    </source>
</reference>